<name>A0A1G7FEA2_9FLAO</name>
<evidence type="ECO:0000256" key="3">
    <source>
        <dbReference type="SAM" id="SignalP"/>
    </source>
</evidence>
<keyword evidence="6" id="KW-0540">Nuclease</keyword>
<dbReference type="InterPro" id="IPR040255">
    <property type="entry name" value="Non-specific_endonuclease"/>
</dbReference>
<dbReference type="SMART" id="SM00477">
    <property type="entry name" value="NUC"/>
    <property type="match status" value="1"/>
</dbReference>
<sequence length="474" mass="51556">MKTYLMHRVLLLVFSIFIFSSCTNDDASNYYEEMASSSELFIAGSKNVPTYFFDNEGYFKHNHTAKGIDGFIEGFEEASKSSYAVNDVVIENSGSWNLSDALIGSLTNDRKYGSKSVRIRNSGHLIMNFDMTNGVESLSIRHAAYGADGSSTWQLVLSYDSGVSWLTVGDVVTTNSTILNTVVYELNELGSARFGILKLSGGSNRVNIDNIEMSIPDVSVGAGVASKDSNITFGNPSDAGVLSDNYYLDNTDYVLSYNNSKGTANWVSWHLSSAWTGTTERCNCFKQDTALPSSFFRATTSNYTNTGFNRGHLCPSADRNGDEDSNENTYYMTNIAPQSPNNNQGIWANFEDYLRDVAAEGNEIHIIAGVAGVGGTGANGAADYIYNNMITVPDTFWKVALILPNGSDDIARVSSSTRMIAINVPNDQGISSDWTQFTTSVDAIEVLTGYDLFENIPNTIESVIEAVVDSGPAI</sequence>
<dbReference type="Proteomes" id="UP000182114">
    <property type="component" value="Unassembled WGS sequence"/>
</dbReference>
<dbReference type="InterPro" id="IPR020821">
    <property type="entry name" value="ENPP1-3/EXOG-like_nuc-like"/>
</dbReference>
<dbReference type="eggNOG" id="COG1864">
    <property type="taxonomic scope" value="Bacteria"/>
</dbReference>
<evidence type="ECO:0000313" key="7">
    <source>
        <dbReference type="Proteomes" id="UP000182114"/>
    </source>
</evidence>
<keyword evidence="6" id="KW-0378">Hydrolase</keyword>
<feature type="chain" id="PRO_5010336057" evidence="3">
    <location>
        <begin position="25"/>
        <end position="474"/>
    </location>
</feature>
<feature type="domain" description="ENPP1-3/EXOG-like endonuclease/phosphodiesterase" evidence="4">
    <location>
        <begin position="250"/>
        <end position="459"/>
    </location>
</feature>
<keyword evidence="6" id="KW-0255">Endonuclease</keyword>
<protein>
    <submittedName>
        <fullName evidence="6">Endonuclease G</fullName>
    </submittedName>
</protein>
<feature type="binding site" evidence="2">
    <location>
        <position position="343"/>
    </location>
    <ligand>
        <name>Mg(2+)</name>
        <dbReference type="ChEBI" id="CHEBI:18420"/>
        <note>catalytic</note>
    </ligand>
</feature>
<dbReference type="GO" id="GO:0046872">
    <property type="term" value="F:metal ion binding"/>
    <property type="evidence" value="ECO:0007669"/>
    <property type="project" value="UniProtKB-KW"/>
</dbReference>
<evidence type="ECO:0000256" key="2">
    <source>
        <dbReference type="PIRSR" id="PIRSR640255-2"/>
    </source>
</evidence>
<keyword evidence="2" id="KW-0479">Metal-binding</keyword>
<keyword evidence="3" id="KW-0732">Signal</keyword>
<feature type="signal peptide" evidence="3">
    <location>
        <begin position="1"/>
        <end position="24"/>
    </location>
</feature>
<feature type="active site" description="Proton acceptor" evidence="1">
    <location>
        <position position="312"/>
    </location>
</feature>
<dbReference type="SMART" id="SM00892">
    <property type="entry name" value="Endonuclease_NS"/>
    <property type="match status" value="1"/>
</dbReference>
<evidence type="ECO:0000259" key="4">
    <source>
        <dbReference type="SMART" id="SM00477"/>
    </source>
</evidence>
<evidence type="ECO:0000259" key="5">
    <source>
        <dbReference type="SMART" id="SM00892"/>
    </source>
</evidence>
<feature type="domain" description="DNA/RNA non-specific endonuclease/pyrophosphatase/phosphodiesterase" evidence="5">
    <location>
        <begin position="249"/>
        <end position="459"/>
    </location>
</feature>
<dbReference type="InterPro" id="IPR044929">
    <property type="entry name" value="DNA/RNA_non-sp_Endonuclease_sf"/>
</dbReference>
<dbReference type="RefSeq" id="WP_074537810.1">
    <property type="nucleotide sequence ID" value="NZ_FNBD01000003.1"/>
</dbReference>
<dbReference type="GO" id="GO:0016787">
    <property type="term" value="F:hydrolase activity"/>
    <property type="evidence" value="ECO:0007669"/>
    <property type="project" value="InterPro"/>
</dbReference>
<dbReference type="GO" id="GO:0003676">
    <property type="term" value="F:nucleic acid binding"/>
    <property type="evidence" value="ECO:0007669"/>
    <property type="project" value="InterPro"/>
</dbReference>
<organism evidence="6 7">
    <name type="scientific">Cellulophaga baltica</name>
    <dbReference type="NCBI Taxonomy" id="76594"/>
    <lineage>
        <taxon>Bacteria</taxon>
        <taxon>Pseudomonadati</taxon>
        <taxon>Bacteroidota</taxon>
        <taxon>Flavobacteriia</taxon>
        <taxon>Flavobacteriales</taxon>
        <taxon>Flavobacteriaceae</taxon>
        <taxon>Cellulophaga</taxon>
    </lineage>
</organism>
<dbReference type="PROSITE" id="PS51257">
    <property type="entry name" value="PROKAR_LIPOPROTEIN"/>
    <property type="match status" value="1"/>
</dbReference>
<proteinExistence type="predicted"/>
<accession>A0A1G7FEA2</accession>
<dbReference type="GO" id="GO:0004519">
    <property type="term" value="F:endonuclease activity"/>
    <property type="evidence" value="ECO:0007669"/>
    <property type="project" value="UniProtKB-KW"/>
</dbReference>
<dbReference type="AlphaFoldDB" id="A0A1G7FEA2"/>
<dbReference type="InterPro" id="IPR001604">
    <property type="entry name" value="Endo_G_ENPP1-like_dom"/>
</dbReference>
<dbReference type="CDD" id="cd00091">
    <property type="entry name" value="NUC"/>
    <property type="match status" value="1"/>
</dbReference>
<dbReference type="SUPFAM" id="SSF54060">
    <property type="entry name" value="His-Me finger endonucleases"/>
    <property type="match status" value="1"/>
</dbReference>
<keyword evidence="7" id="KW-1185">Reference proteome</keyword>
<dbReference type="Gene3D" id="3.40.570.10">
    <property type="entry name" value="Extracellular Endonuclease, subunit A"/>
    <property type="match status" value="1"/>
</dbReference>
<dbReference type="InterPro" id="IPR044925">
    <property type="entry name" value="His-Me_finger_sf"/>
</dbReference>
<dbReference type="PANTHER" id="PTHR13966">
    <property type="entry name" value="ENDONUCLEASE RELATED"/>
    <property type="match status" value="1"/>
</dbReference>
<evidence type="ECO:0000256" key="1">
    <source>
        <dbReference type="PIRSR" id="PIRSR640255-1"/>
    </source>
</evidence>
<evidence type="ECO:0000313" key="6">
    <source>
        <dbReference type="EMBL" id="SDE74229.1"/>
    </source>
</evidence>
<dbReference type="PANTHER" id="PTHR13966:SF5">
    <property type="entry name" value="ENDONUCLEASE G, MITOCHONDRIAL"/>
    <property type="match status" value="1"/>
</dbReference>
<dbReference type="Pfam" id="PF01223">
    <property type="entry name" value="Endonuclease_NS"/>
    <property type="match status" value="1"/>
</dbReference>
<gene>
    <name evidence="6" type="ORF">SAMN04487992_103205</name>
</gene>
<dbReference type="EMBL" id="FNBD01000003">
    <property type="protein sequence ID" value="SDE74229.1"/>
    <property type="molecule type" value="Genomic_DNA"/>
</dbReference>
<reference evidence="7" key="1">
    <citation type="submission" date="2016-10" db="EMBL/GenBank/DDBJ databases">
        <authorList>
            <person name="Varghese N."/>
            <person name="Submissions S."/>
        </authorList>
    </citation>
    <scope>NUCLEOTIDE SEQUENCE [LARGE SCALE GENOMIC DNA]</scope>
    <source>
        <strain evidence="7">DSM 24729</strain>
    </source>
</reference>